<evidence type="ECO:0000313" key="2">
    <source>
        <dbReference type="EnsemblMetazoa" id="Aqu2.1.00937_001"/>
    </source>
</evidence>
<name>A0A1X7SFS7_AMPQE</name>
<feature type="compositionally biased region" description="Polar residues" evidence="1">
    <location>
        <begin position="44"/>
        <end position="53"/>
    </location>
</feature>
<feature type="compositionally biased region" description="Basic and acidic residues" evidence="1">
    <location>
        <begin position="1"/>
        <end position="19"/>
    </location>
</feature>
<feature type="compositionally biased region" description="Basic residues" evidence="1">
    <location>
        <begin position="20"/>
        <end position="29"/>
    </location>
</feature>
<dbReference type="AlphaFoldDB" id="A0A1X7SFS7"/>
<dbReference type="EnsemblMetazoa" id="Aqu2.1.00937_001">
    <property type="protein sequence ID" value="Aqu2.1.00937_001"/>
    <property type="gene ID" value="Aqu2.1.00937"/>
</dbReference>
<dbReference type="InParanoid" id="A0A1X7SFS7"/>
<evidence type="ECO:0000256" key="1">
    <source>
        <dbReference type="SAM" id="MobiDB-lite"/>
    </source>
</evidence>
<reference evidence="2" key="1">
    <citation type="submission" date="2017-05" db="UniProtKB">
        <authorList>
            <consortium name="EnsemblMetazoa"/>
        </authorList>
    </citation>
    <scope>IDENTIFICATION</scope>
</reference>
<feature type="region of interest" description="Disordered" evidence="1">
    <location>
        <begin position="1"/>
        <end position="69"/>
    </location>
</feature>
<proteinExistence type="predicted"/>
<protein>
    <submittedName>
        <fullName evidence="2">Uncharacterized protein</fullName>
    </submittedName>
</protein>
<organism evidence="2">
    <name type="scientific">Amphimedon queenslandica</name>
    <name type="common">Sponge</name>
    <dbReference type="NCBI Taxonomy" id="400682"/>
    <lineage>
        <taxon>Eukaryota</taxon>
        <taxon>Metazoa</taxon>
        <taxon>Porifera</taxon>
        <taxon>Demospongiae</taxon>
        <taxon>Heteroscleromorpha</taxon>
        <taxon>Haplosclerida</taxon>
        <taxon>Niphatidae</taxon>
        <taxon>Amphimedon</taxon>
    </lineage>
</organism>
<accession>A0A1X7SFS7</accession>
<sequence length="107" mass="11839">MVNKRKGADSKKPKAESKPGKIRKNKPTKTNKERLLTALCLTRRVNNSRSPSLHNEKETSVRIPSSSPEQARAIAETTFEESFIITDVSGIKHLSLNHSIATSSPKT</sequence>